<sequence>MDRRRKHRYTAILLPDVEVKVASRDGKLWKGCVISMSKVAEVEYDLSTIVFACQMKVFLSISRFKVVQKITLIIAS</sequence>
<proteinExistence type="predicted"/>
<accession>A0AAP0IND9</accession>
<evidence type="ECO:0000313" key="2">
    <source>
        <dbReference type="Proteomes" id="UP001419268"/>
    </source>
</evidence>
<evidence type="ECO:0000313" key="1">
    <source>
        <dbReference type="EMBL" id="KAK9118754.1"/>
    </source>
</evidence>
<protein>
    <submittedName>
        <fullName evidence="1">Uncharacterized protein</fullName>
    </submittedName>
</protein>
<comment type="caution">
    <text evidence="1">The sequence shown here is derived from an EMBL/GenBank/DDBJ whole genome shotgun (WGS) entry which is preliminary data.</text>
</comment>
<dbReference type="EMBL" id="JBBNAG010000007">
    <property type="protein sequence ID" value="KAK9118754.1"/>
    <property type="molecule type" value="Genomic_DNA"/>
</dbReference>
<name>A0AAP0IND9_9MAGN</name>
<gene>
    <name evidence="1" type="ORF">Scep_016847</name>
</gene>
<reference evidence="1 2" key="1">
    <citation type="submission" date="2024-01" db="EMBL/GenBank/DDBJ databases">
        <title>Genome assemblies of Stephania.</title>
        <authorList>
            <person name="Yang L."/>
        </authorList>
    </citation>
    <scope>NUCLEOTIDE SEQUENCE [LARGE SCALE GENOMIC DNA]</scope>
    <source>
        <strain evidence="1">JXDWG</strain>
        <tissue evidence="1">Leaf</tissue>
    </source>
</reference>
<dbReference type="Proteomes" id="UP001419268">
    <property type="component" value="Unassembled WGS sequence"/>
</dbReference>
<organism evidence="1 2">
    <name type="scientific">Stephania cephalantha</name>
    <dbReference type="NCBI Taxonomy" id="152367"/>
    <lineage>
        <taxon>Eukaryota</taxon>
        <taxon>Viridiplantae</taxon>
        <taxon>Streptophyta</taxon>
        <taxon>Embryophyta</taxon>
        <taxon>Tracheophyta</taxon>
        <taxon>Spermatophyta</taxon>
        <taxon>Magnoliopsida</taxon>
        <taxon>Ranunculales</taxon>
        <taxon>Menispermaceae</taxon>
        <taxon>Menispermoideae</taxon>
        <taxon>Cissampelideae</taxon>
        <taxon>Stephania</taxon>
    </lineage>
</organism>
<keyword evidence="2" id="KW-1185">Reference proteome</keyword>
<dbReference type="AlphaFoldDB" id="A0AAP0IND9"/>